<dbReference type="EMBL" id="CABPRW010000001">
    <property type="protein sequence ID" value="VVD65222.1"/>
    <property type="molecule type" value="Genomic_DNA"/>
</dbReference>
<gene>
    <name evidence="3" type="ORF">PFI31113_00319</name>
</gene>
<evidence type="ECO:0000256" key="1">
    <source>
        <dbReference type="ARBA" id="ARBA00022729"/>
    </source>
</evidence>
<evidence type="ECO:0000313" key="4">
    <source>
        <dbReference type="Proteomes" id="UP000382577"/>
    </source>
</evidence>
<name>A0A5E4RS40_9BURK</name>
<dbReference type="InterPro" id="IPR036700">
    <property type="entry name" value="BOBF_sf"/>
</dbReference>
<dbReference type="PANTHER" id="PTHR36571">
    <property type="entry name" value="PROTEIN YGIW"/>
    <property type="match status" value="1"/>
</dbReference>
<dbReference type="InterPro" id="IPR005220">
    <property type="entry name" value="CarO-like"/>
</dbReference>
<feature type="chain" id="PRO_5023146569" evidence="2">
    <location>
        <begin position="30"/>
        <end position="139"/>
    </location>
</feature>
<dbReference type="RefSeq" id="WP_150598450.1">
    <property type="nucleotide sequence ID" value="NZ_CABPRW010000001.1"/>
</dbReference>
<dbReference type="AlphaFoldDB" id="A0A5E4RS40"/>
<organism evidence="3 4">
    <name type="scientific">Pandoraea fibrosis</name>
    <dbReference type="NCBI Taxonomy" id="1891094"/>
    <lineage>
        <taxon>Bacteria</taxon>
        <taxon>Pseudomonadati</taxon>
        <taxon>Pseudomonadota</taxon>
        <taxon>Betaproteobacteria</taxon>
        <taxon>Burkholderiales</taxon>
        <taxon>Burkholderiaceae</taxon>
        <taxon>Pandoraea</taxon>
    </lineage>
</organism>
<sequence>MPSKITRFTPLLCTAAAFFGVLSAAPAIAQYTGPTAAVGTTGSVVVPSVTSNVSTVEQALAAPDDAVAVIEGFIVNRLKHEHYTFRDDAGKTIEIDLDDKYLPPGRQISDKTRVRITGEVDRHRFRPNDIDVKRIEILQ</sequence>
<dbReference type="Proteomes" id="UP000382577">
    <property type="component" value="Unassembled WGS sequence"/>
</dbReference>
<dbReference type="Pfam" id="PF04076">
    <property type="entry name" value="BOF"/>
    <property type="match status" value="1"/>
</dbReference>
<dbReference type="OrthoDB" id="6650354at2"/>
<reference evidence="3 4" key="1">
    <citation type="submission" date="2019-08" db="EMBL/GenBank/DDBJ databases">
        <authorList>
            <person name="Peeters C."/>
        </authorList>
    </citation>
    <scope>NUCLEOTIDE SEQUENCE [LARGE SCALE GENOMIC DNA]</scope>
    <source>
        <strain evidence="3 4">LMG 31113</strain>
    </source>
</reference>
<dbReference type="PANTHER" id="PTHR36571:SF1">
    <property type="entry name" value="PROTEIN YGIW"/>
    <property type="match status" value="1"/>
</dbReference>
<accession>A0A5E4RS40</accession>
<dbReference type="Gene3D" id="2.40.50.200">
    <property type="entry name" value="Bacterial OB-fold"/>
    <property type="match status" value="1"/>
</dbReference>
<evidence type="ECO:0000313" key="3">
    <source>
        <dbReference type="EMBL" id="VVD65222.1"/>
    </source>
</evidence>
<proteinExistence type="predicted"/>
<protein>
    <submittedName>
        <fullName evidence="3">Stress-induced protein YgiW</fullName>
    </submittedName>
</protein>
<dbReference type="NCBIfam" id="NF033674">
    <property type="entry name" value="stress_OB_fold"/>
    <property type="match status" value="1"/>
</dbReference>
<evidence type="ECO:0000256" key="2">
    <source>
        <dbReference type="SAM" id="SignalP"/>
    </source>
</evidence>
<dbReference type="SUPFAM" id="SSF101756">
    <property type="entry name" value="Hypothetical protein YgiW"/>
    <property type="match status" value="1"/>
</dbReference>
<feature type="signal peptide" evidence="2">
    <location>
        <begin position="1"/>
        <end position="29"/>
    </location>
</feature>
<keyword evidence="1 2" id="KW-0732">Signal</keyword>